<sequence length="3348" mass="338979">MRFNQKTISLAGLVVFVFFSMTVWIGRAAADSWADHANIDWYNADYKTYTIDSADKVAGIAKLVNTGMTDFQGKVLEVNANVDLSAYNWVPIGNESRPFKGTIMGKQGQIYDLSGLRLDSSDKYAGFIGYMNGGTVGNLHLSGAIRINANTDVRVGSAVGYMDQSSIVYQLTNDASIDVVTSKDAFVGGIVGDGSGMISDAVNHANVTLNGSNRGVIGGIAAASGGTSGLTMKKIENTGAVSVSNSVYEANAGGVIGLASKPLSMGDEDTAIRNSGSVTAVNNKRTAAGGILGKAAGSVQLTFSKLTSNAGNLNITGAASTGSFVGGLVGLAEQNLQADMNFQQTGSILNMTGASVYTGGISGYVYGDLTWAQSFSNNVPITVAGSGDIYTGGLAGKAGGTVTFKNGAKNTAPMQVSATGDRIYSGGLIGFAGSRLVLDSSAKDAYGNSGELVITGGTEVYTGGIISNKAYAKTANNVVSTGNINVSGKQKLYTGGFVGSIAAGGSGEDIQLSKEAFGQTITVRAASSGEDSEVYTGGIVGYYAANGTIDSPVFTGHLSVQGGAGAFTGGVAGYVNGGTIAQAKIGNTKESQAELLSDGALGGAAGYVNGKIMAASVKDASLQAAGVNGFAGGIAGKAKGEIASSVIGNMDTTEGSSFTLTVKAAKVSAGGLIGADDGALLIQSSTVRGITLTSEAVANGLKLGGLAGTASANVTAGAQGAGVSVQDLTITTRGADSAAGGVVGDNRAMLSDGLLQAVSGITATSDGDNSRLGGIAGDHKGVLTGLSVKSLSLTANGANSRIGGMAGDAQGNIINPRVYTEDGSLLELTVQGINSAVGGIAGTTSNSTIQGNGSSGNVSGLVITAPASASGAKAGGIVGDSLKTSLKHVVAESPVITVRGAGTMAGGLVGRIQDASITESYVLGVLPDYAALTVAGNDAEAGGMAGRAERAVVSGNGADFNINNLTLATDSAANGVRAAALIGASIETDINSVFAQQVNVTAKGTSSVVGGIAGYNKGSETAVIRKSYMEGLTISVPQTASASVVGGLIGLNDARSGQADAASVLSAVSTIQNSRMAGKLVVHAPSAVTGGLIGDNRSFVANNSIADRLPVTADGNDSIVGGLIGSNAGTLYYTYSNAVLTIGGQATIAGGLVGDNTGKLLSSYIETDLVGHAAGTEQRYALLGGLAGRNSGSLDKSFTSAKVTAAGPYTYVGGLVGGHTGTITNSYAAKEVMASGQQSYSGGLIGLLTTGNVTGSYSAGQVTGGNDAYAGGFAGYYNNASKELIDNTYYVKDEQLGINSGLLDFGGGTYYELNMYSRLSPILSSSLADRNSFPGLSGWTFSDTAWRYGSLNADYKYPELNLTANAGDPSGGGSGGGEEDGGSNVNLNINWYTKKPTALRFVIQTEADLAGLAGIVNGTVPGVDRFNFLGREIELKAPIHMQSNQWTPIGNKEANAFEGTFIGNHLLISGLQVSAADYAGLFGVIGSSGTVQQLKLEPISINGQQYVGTLAGLSKGSVSDIEVTLNSQAKVTNGAFTGGILGKSTGRLVQLSLTVQDGKLTTPVHQAAIGGLVGENASSLNGGMLSLLKGSIEASGSNAVAGGIAGRQTGDIGAITAAIQTGGTVQATGEAAVAGGMIGSYVSGAADGLQLQLNGGTIQAPAAHSIAGGIVGQSAAGQRILHAKLNGTGAAPAEGPLAEGHIAASVAGGIVGDKTGSGNNSFEVDGAEVHHVLLSTSDGGFVGGIAGKLNRTAIRQAVFEGTITVAANDVKAGGITGFSLDSILYKPETAAKIALATATGESSVGGIAGIVKAADIDAALDFGLMIPLYSGVYEAKVHDNAIEVTGTGQLAQVYAGAITGQLQTASVYNSDSTGALTITGVKHAVAGGITGFSTGVIVHTKAETAIQADTSSNYTIGGIVGQATGGKLAYVQVFSTHQERIVVGSSMAQERIPTATRVGGAVGMADGVSMLHASSSMPIEVNSTNPYNTINAGGFAGLLGDSAPGVIRRAFAEGSVKVSGKAGAYAGGFAGLMNRYTVQEAYASGDVMNTSFDARGGGFAAIINNGSLIEDAYASQESVTVQGVNNATRAYAGGFAGYNDGSLNRVYARVTNISSQGAGSNSYRGALIGYNFRDGKVADAFYTGSLQPIQYDTSSAGQSVHVNKADFSGHAKLANWSFAANGSIWGYMDGVNHDAPVLAQVTNWNFAPDLSVLTQQTKGETTYTAMSAAQLAGIVQLYNGNAELFGLFDRTASQLPAIRKIILGADIDLSHRLWTPIADFQDEFDGGHYAISGLTSYADQYDKYGLISVNRGVVSHVKLQGANVTGGSFTGVVVGLNDAEALLSSIIVSDSRVQGNGDHTGGVTGSNAGRLEQIRIQKMSVAGTDRVGGVAGSSTGELKAVSTGDLTTVSATGSYAGGLAGVLSGVLTVYQTGEIQVLAPEGSYVGGIAGSAREAAVSIIEAGPITAQGKSYVGGITGESSQLKGAVLTKVTVTGHSYVGGAAGHSTGTIEAVTLRSLDLTGTEFVGGLSGSNEGLIDRSSVNGAIQAKGTVAGGIAGVNAGQIVLSFSKTQLQASNPAGAAAAGGIAGINGPSASIARSFSYSVVSADAATPYAGGLAGENHGAITASYNSGTVRASGTIEASAGGIAGYALEGTISNTWNAGPVESSMQGLMVKGKSFFGGIAGKLAQGAVLKNNVYDEQQLQLSIAYYNEAGSRVTSADGLVKASKTAALVKGSLPDGFDKSVWTAVSGYYPQLTEALGTTDSRLSTASIQLSEGNTLYRVTGPYQLTQDASLGWTSSSTGGQTILTASIAGESRTMILNRQALKYAETASKPTSQSPQTFNEKLDIVLSTTEAEGLIYYTLDGTTPTESSLLYTKPIAVSATTTLKAITVTDGKNPSEPYSGTFQKATPPGGGGGGGGGGIYIPQTGSQVEVVVNGKSELAGTETTTAQGTSTVTTIGLNEQAIGKLLEKQGERPEVAIVFSRASDIYRGELSGELVRQMQAVKASLVVDTGTASYRIPSEQLQLNAIAAQFGDKIALQNMMIRLEIRSADTEQRNQLAKAAAEVDFTVVGSPELFKVTSMYGEQTQDIAPFTAYVERSITLPEGVSTATMTTAVSLAGDGTISHVPTEMRSLNGKRVAVIHSLYSQGVYALINKPVEFKDAQAHWANPAIHEMGSRLIVSGTAPERFEPDRSITRGEFAAMVVKALGLQAASTQSAFQDVQLGDWYAPYVEAAQQYGVISGYGNGSFGPHDMLTREQAMTIIVRAMKLAGADPKLMQDETHPGLNDFKDAELIADYAEPAIQEALSTGLITGRDGGFIAPKDSMTRAETAVLLQRLLQLSKLI</sequence>
<dbReference type="Pfam" id="PF13290">
    <property type="entry name" value="CHB_HEX_C_1"/>
    <property type="match status" value="1"/>
</dbReference>
<evidence type="ECO:0000313" key="3">
    <source>
        <dbReference type="Proteomes" id="UP000215509"/>
    </source>
</evidence>
<feature type="domain" description="SLH" evidence="1">
    <location>
        <begin position="3289"/>
        <end position="3348"/>
    </location>
</feature>
<dbReference type="InterPro" id="IPR001119">
    <property type="entry name" value="SLH_dom"/>
</dbReference>
<dbReference type="EMBL" id="NMQW01000030">
    <property type="protein sequence ID" value="OXM84501.1"/>
    <property type="molecule type" value="Genomic_DNA"/>
</dbReference>
<gene>
    <name evidence="2" type="ORF">CF651_20320</name>
</gene>
<dbReference type="Gene3D" id="2.160.20.110">
    <property type="match status" value="7"/>
</dbReference>
<comment type="caution">
    <text evidence="2">The sequence shown here is derived from an EMBL/GenBank/DDBJ whole genome shotgun (WGS) entry which is preliminary data.</text>
</comment>
<dbReference type="PROSITE" id="PS51272">
    <property type="entry name" value="SLH"/>
    <property type="match status" value="3"/>
</dbReference>
<dbReference type="PANTHER" id="PTHR43308">
    <property type="entry name" value="OUTER MEMBRANE PROTEIN ALPHA-RELATED"/>
    <property type="match status" value="1"/>
</dbReference>
<protein>
    <recommendedName>
        <fullName evidence="1">SLH domain-containing protein</fullName>
    </recommendedName>
</protein>
<organism evidence="2 3">
    <name type="scientific">Paenibacillus rigui</name>
    <dbReference type="NCBI Taxonomy" id="554312"/>
    <lineage>
        <taxon>Bacteria</taxon>
        <taxon>Bacillati</taxon>
        <taxon>Bacillota</taxon>
        <taxon>Bacilli</taxon>
        <taxon>Bacillales</taxon>
        <taxon>Paenibacillaceae</taxon>
        <taxon>Paenibacillus</taxon>
    </lineage>
</organism>
<evidence type="ECO:0000259" key="1">
    <source>
        <dbReference type="PROSITE" id="PS51272"/>
    </source>
</evidence>
<accession>A0A229UMA6</accession>
<feature type="domain" description="SLH" evidence="1">
    <location>
        <begin position="3158"/>
        <end position="3217"/>
    </location>
</feature>
<dbReference type="OrthoDB" id="9802197at2"/>
<dbReference type="Proteomes" id="UP000215509">
    <property type="component" value="Unassembled WGS sequence"/>
</dbReference>
<reference evidence="2 3" key="1">
    <citation type="submission" date="2017-07" db="EMBL/GenBank/DDBJ databases">
        <title>Genome sequencing and assembly of Paenibacillus rigui.</title>
        <authorList>
            <person name="Mayilraj S."/>
        </authorList>
    </citation>
    <scope>NUCLEOTIDE SEQUENCE [LARGE SCALE GENOMIC DNA]</scope>
    <source>
        <strain evidence="2 3">JCM 16352</strain>
    </source>
</reference>
<dbReference type="InterPro" id="IPR051465">
    <property type="entry name" value="Cell_Envelope_Struct_Comp"/>
</dbReference>
<feature type="domain" description="SLH" evidence="1">
    <location>
        <begin position="3218"/>
        <end position="3281"/>
    </location>
</feature>
<keyword evidence="3" id="KW-1185">Reference proteome</keyword>
<evidence type="ECO:0000313" key="2">
    <source>
        <dbReference type="EMBL" id="OXM84501.1"/>
    </source>
</evidence>
<dbReference type="Pfam" id="PF00395">
    <property type="entry name" value="SLH"/>
    <property type="match status" value="3"/>
</dbReference>
<dbReference type="RefSeq" id="WP_094016707.1">
    <property type="nucleotide sequence ID" value="NZ_NMQW01000030.1"/>
</dbReference>
<name>A0A229UMA6_9BACL</name>
<proteinExistence type="predicted"/>
<dbReference type="InterPro" id="IPR059177">
    <property type="entry name" value="GH29D-like_dom"/>
</dbReference>